<evidence type="ECO:0000313" key="2">
    <source>
        <dbReference type="Proteomes" id="UP000789759"/>
    </source>
</evidence>
<name>A0A9N9N4J0_9GLOM</name>
<keyword evidence="2" id="KW-1185">Reference proteome</keyword>
<gene>
    <name evidence="1" type="ORF">CPELLU_LOCUS11850</name>
</gene>
<organism evidence="1 2">
    <name type="scientific">Cetraspora pellucida</name>
    <dbReference type="NCBI Taxonomy" id="1433469"/>
    <lineage>
        <taxon>Eukaryota</taxon>
        <taxon>Fungi</taxon>
        <taxon>Fungi incertae sedis</taxon>
        <taxon>Mucoromycota</taxon>
        <taxon>Glomeromycotina</taxon>
        <taxon>Glomeromycetes</taxon>
        <taxon>Diversisporales</taxon>
        <taxon>Gigasporaceae</taxon>
        <taxon>Cetraspora</taxon>
    </lineage>
</organism>
<reference evidence="1" key="1">
    <citation type="submission" date="2021-06" db="EMBL/GenBank/DDBJ databases">
        <authorList>
            <person name="Kallberg Y."/>
            <person name="Tangrot J."/>
            <person name="Rosling A."/>
        </authorList>
    </citation>
    <scope>NUCLEOTIDE SEQUENCE</scope>
    <source>
        <strain evidence="1">FL966</strain>
    </source>
</reference>
<proteinExistence type="predicted"/>
<protein>
    <submittedName>
        <fullName evidence="1">20441_t:CDS:1</fullName>
    </submittedName>
</protein>
<dbReference type="Proteomes" id="UP000789759">
    <property type="component" value="Unassembled WGS sequence"/>
</dbReference>
<accession>A0A9N9N4J0</accession>
<feature type="non-terminal residue" evidence="1">
    <location>
        <position position="1"/>
    </location>
</feature>
<dbReference type="EMBL" id="CAJVQA010010843">
    <property type="protein sequence ID" value="CAG8701483.1"/>
    <property type="molecule type" value="Genomic_DNA"/>
</dbReference>
<comment type="caution">
    <text evidence="1">The sequence shown here is derived from an EMBL/GenBank/DDBJ whole genome shotgun (WGS) entry which is preliminary data.</text>
</comment>
<sequence length="89" mass="9971">MLNEIPIQIQKTLATLKTQIERAGLKEAYLISDNSLPLFFEDLQCNSTISYPIWVPPDDFAILQTEAKSLAQQEIDEVLESIDFAGAQS</sequence>
<dbReference type="AlphaFoldDB" id="A0A9N9N4J0"/>
<evidence type="ECO:0000313" key="1">
    <source>
        <dbReference type="EMBL" id="CAG8701483.1"/>
    </source>
</evidence>